<dbReference type="Proteomes" id="UP001432146">
    <property type="component" value="Unassembled WGS sequence"/>
</dbReference>
<comment type="caution">
    <text evidence="1">The sequence shown here is derived from an EMBL/GenBank/DDBJ whole genome shotgun (WGS) entry which is preliminary data.</text>
</comment>
<dbReference type="AlphaFoldDB" id="A0AAW0ZRA4"/>
<gene>
    <name evidence="1" type="ORF">QLX08_007316</name>
</gene>
<proteinExistence type="predicted"/>
<dbReference type="EMBL" id="JAWNGG020000143">
    <property type="protein sequence ID" value="KAK9299744.1"/>
    <property type="molecule type" value="Genomic_DNA"/>
</dbReference>
<name>A0AAW0ZRA4_9HYME</name>
<reference evidence="1 2" key="1">
    <citation type="submission" date="2024-05" db="EMBL/GenBank/DDBJ databases">
        <title>The nuclear and mitochondrial genome assemblies of Tetragonisca angustula (Apidae: Meliponini), a tiny yet remarkable pollinator in the Neotropics.</title>
        <authorList>
            <person name="Ferrari R."/>
            <person name="Ricardo P.C."/>
            <person name="Dias F.C."/>
            <person name="Araujo N.S."/>
            <person name="Soares D.O."/>
            <person name="Zhou Q.-S."/>
            <person name="Zhu C.-D."/>
            <person name="Coutinho L."/>
            <person name="Airas M.C."/>
            <person name="Batista T.M."/>
        </authorList>
    </citation>
    <scope>NUCLEOTIDE SEQUENCE [LARGE SCALE GENOMIC DNA]</scope>
    <source>
        <strain evidence="1">ASF017062</strain>
        <tissue evidence="1">Abdomen</tissue>
    </source>
</reference>
<protein>
    <submittedName>
        <fullName evidence="1">Uncharacterized protein</fullName>
    </submittedName>
</protein>
<sequence length="100" mass="11876">MSDESSRFRTSQRHSVLRAKRDFNFLNTSQVTRLWLQRVLSVLIWRLCSSKFLSPRIHPPILPSRLPLRQLSFYEIFSGLRLIIDHLWFENFVSSSMHSG</sequence>
<organism evidence="1 2">
    <name type="scientific">Tetragonisca angustula</name>
    <dbReference type="NCBI Taxonomy" id="166442"/>
    <lineage>
        <taxon>Eukaryota</taxon>
        <taxon>Metazoa</taxon>
        <taxon>Ecdysozoa</taxon>
        <taxon>Arthropoda</taxon>
        <taxon>Hexapoda</taxon>
        <taxon>Insecta</taxon>
        <taxon>Pterygota</taxon>
        <taxon>Neoptera</taxon>
        <taxon>Endopterygota</taxon>
        <taxon>Hymenoptera</taxon>
        <taxon>Apocrita</taxon>
        <taxon>Aculeata</taxon>
        <taxon>Apoidea</taxon>
        <taxon>Anthophila</taxon>
        <taxon>Apidae</taxon>
        <taxon>Tetragonisca</taxon>
    </lineage>
</organism>
<evidence type="ECO:0000313" key="1">
    <source>
        <dbReference type="EMBL" id="KAK9299744.1"/>
    </source>
</evidence>
<evidence type="ECO:0000313" key="2">
    <source>
        <dbReference type="Proteomes" id="UP001432146"/>
    </source>
</evidence>
<keyword evidence="2" id="KW-1185">Reference proteome</keyword>
<accession>A0AAW0ZRA4</accession>